<dbReference type="InterPro" id="IPR029903">
    <property type="entry name" value="RmlD-like-bd"/>
</dbReference>
<comment type="pathway">
    <text evidence="2">Carbohydrate biosynthesis; dTDP-L-rhamnose biosynthesis.</text>
</comment>
<dbReference type="OrthoDB" id="1415031at2"/>
<sequence>MRILILGASSYAGQAIAKALINKYEVYGTYYTQKINCLDENKVFQMQLEDTDSIKRILDHVQPQIIISSLRGDFQLQLGLHTIAADYLLPIKGGKLIFISSSNVFDAAMEKPHYESDKTNSQSDYGNFKIKCEQLLQDKLNERCVIVRIPQIYGKNSPRILKLAEDTKNNTPIDTYPQFYVNYTTDIQIAEWISYIIKKDLGGVFHIGTKDTCDYMRFQLELSKILELKEPVFQKEESLEKCFQAVIPGRTEIPDELQRSVTDVLEYLGHVQE</sequence>
<evidence type="ECO:0000313" key="4">
    <source>
        <dbReference type="EMBL" id="PPK78995.1"/>
    </source>
</evidence>
<keyword evidence="2" id="KW-0521">NADP</keyword>
<accession>A0A2S6HNP8</accession>
<dbReference type="PANTHER" id="PTHR10491:SF4">
    <property type="entry name" value="METHIONINE ADENOSYLTRANSFERASE 2 SUBUNIT BETA"/>
    <property type="match status" value="1"/>
</dbReference>
<keyword evidence="5" id="KW-1185">Reference proteome</keyword>
<comment type="caution">
    <text evidence="4">The sequence shown here is derived from an EMBL/GenBank/DDBJ whole genome shotgun (WGS) entry which is preliminary data.</text>
</comment>
<evidence type="ECO:0000256" key="2">
    <source>
        <dbReference type="RuleBase" id="RU364082"/>
    </source>
</evidence>
<dbReference type="PANTHER" id="PTHR10491">
    <property type="entry name" value="DTDP-4-DEHYDRORHAMNOSE REDUCTASE"/>
    <property type="match status" value="1"/>
</dbReference>
<proteinExistence type="inferred from homology"/>
<dbReference type="Gene3D" id="3.40.50.720">
    <property type="entry name" value="NAD(P)-binding Rossmann-like Domain"/>
    <property type="match status" value="2"/>
</dbReference>
<dbReference type="GO" id="GO:0019305">
    <property type="term" value="P:dTDP-rhamnose biosynthetic process"/>
    <property type="evidence" value="ECO:0007669"/>
    <property type="project" value="UniProtKB-UniPathway"/>
</dbReference>
<evidence type="ECO:0000256" key="1">
    <source>
        <dbReference type="ARBA" id="ARBA00010944"/>
    </source>
</evidence>
<dbReference type="Proteomes" id="UP000237749">
    <property type="component" value="Unassembled WGS sequence"/>
</dbReference>
<dbReference type="InterPro" id="IPR005913">
    <property type="entry name" value="dTDP_dehydrorham_reduct"/>
</dbReference>
<dbReference type="UniPathway" id="UPA00124"/>
<keyword evidence="2" id="KW-0560">Oxidoreductase</keyword>
<dbReference type="EC" id="1.1.1.133" evidence="2"/>
<dbReference type="RefSeq" id="WP_104438686.1">
    <property type="nucleotide sequence ID" value="NZ_PTJA01000012.1"/>
</dbReference>
<feature type="domain" description="RmlD-like substrate binding" evidence="3">
    <location>
        <begin position="93"/>
        <end position="230"/>
    </location>
</feature>
<dbReference type="EMBL" id="PTJA01000012">
    <property type="protein sequence ID" value="PPK78995.1"/>
    <property type="molecule type" value="Genomic_DNA"/>
</dbReference>
<dbReference type="InterPro" id="IPR036291">
    <property type="entry name" value="NAD(P)-bd_dom_sf"/>
</dbReference>
<organism evidence="4 5">
    <name type="scientific">Lacrimispora xylanisolvens</name>
    <dbReference type="NCBI Taxonomy" id="384636"/>
    <lineage>
        <taxon>Bacteria</taxon>
        <taxon>Bacillati</taxon>
        <taxon>Bacillota</taxon>
        <taxon>Clostridia</taxon>
        <taxon>Lachnospirales</taxon>
        <taxon>Lachnospiraceae</taxon>
        <taxon>Lacrimispora</taxon>
    </lineage>
</organism>
<dbReference type="Pfam" id="PF04321">
    <property type="entry name" value="RmlD_sub_bind"/>
    <property type="match status" value="1"/>
</dbReference>
<comment type="similarity">
    <text evidence="1 2">Belongs to the dTDP-4-dehydrorhamnose reductase family.</text>
</comment>
<comment type="function">
    <text evidence="2">Catalyzes the reduction of dTDP-6-deoxy-L-lyxo-4-hexulose to yield dTDP-L-rhamnose.</text>
</comment>
<dbReference type="AlphaFoldDB" id="A0A2S6HNP8"/>
<dbReference type="SUPFAM" id="SSF51735">
    <property type="entry name" value="NAD(P)-binding Rossmann-fold domains"/>
    <property type="match status" value="1"/>
</dbReference>
<evidence type="ECO:0000313" key="5">
    <source>
        <dbReference type="Proteomes" id="UP000237749"/>
    </source>
</evidence>
<dbReference type="GO" id="GO:0008831">
    <property type="term" value="F:dTDP-4-dehydrorhamnose reductase activity"/>
    <property type="evidence" value="ECO:0007669"/>
    <property type="project" value="UniProtKB-EC"/>
</dbReference>
<reference evidence="4 5" key="1">
    <citation type="submission" date="2018-02" db="EMBL/GenBank/DDBJ databases">
        <title>Genomic Encyclopedia of Archaeal and Bacterial Type Strains, Phase II (KMG-II): from individual species to whole genera.</title>
        <authorList>
            <person name="Goeker M."/>
        </authorList>
    </citation>
    <scope>NUCLEOTIDE SEQUENCE [LARGE SCALE GENOMIC DNA]</scope>
    <source>
        <strain evidence="4 5">DSM 3808</strain>
    </source>
</reference>
<protein>
    <recommendedName>
        <fullName evidence="2">dTDP-4-dehydrorhamnose reductase</fullName>
        <ecNumber evidence="2">1.1.1.133</ecNumber>
    </recommendedName>
</protein>
<gene>
    <name evidence="4" type="ORF">BXY41_112155</name>
</gene>
<evidence type="ECO:0000259" key="3">
    <source>
        <dbReference type="Pfam" id="PF04321"/>
    </source>
</evidence>
<name>A0A2S6HNP8_9FIRM</name>